<accession>A0ABR1M9P1</accession>
<feature type="compositionally biased region" description="Polar residues" evidence="1">
    <location>
        <begin position="115"/>
        <end position="127"/>
    </location>
</feature>
<reference evidence="2 3" key="1">
    <citation type="submission" date="2024-04" db="EMBL/GenBank/DDBJ databases">
        <title>Phyllosticta paracitricarpa is synonymous to the EU quarantine fungus P. citricarpa based on phylogenomic analyses.</title>
        <authorList>
            <consortium name="Lawrence Berkeley National Laboratory"/>
            <person name="Van ingen-buijs V.A."/>
            <person name="Van westerhoven A.C."/>
            <person name="Haridas S."/>
            <person name="Skiadas P."/>
            <person name="Martin F."/>
            <person name="Groenewald J.Z."/>
            <person name="Crous P.W."/>
            <person name="Seidl M.F."/>
        </authorList>
    </citation>
    <scope>NUCLEOTIDE SEQUENCE [LARGE SCALE GENOMIC DNA]</scope>
    <source>
        <strain evidence="2 3">CPC 17464</strain>
    </source>
</reference>
<dbReference type="GeneID" id="92026611"/>
<evidence type="ECO:0000313" key="3">
    <source>
        <dbReference type="Proteomes" id="UP001360953"/>
    </source>
</evidence>
<feature type="compositionally biased region" description="Pro residues" evidence="1">
    <location>
        <begin position="211"/>
        <end position="220"/>
    </location>
</feature>
<dbReference type="Proteomes" id="UP001360953">
    <property type="component" value="Unassembled WGS sequence"/>
</dbReference>
<gene>
    <name evidence="2" type="ORF">J3D65DRAFT_1083</name>
</gene>
<organism evidence="2 3">
    <name type="scientific">Phyllosticta citribraziliensis</name>
    <dbReference type="NCBI Taxonomy" id="989973"/>
    <lineage>
        <taxon>Eukaryota</taxon>
        <taxon>Fungi</taxon>
        <taxon>Dikarya</taxon>
        <taxon>Ascomycota</taxon>
        <taxon>Pezizomycotina</taxon>
        <taxon>Dothideomycetes</taxon>
        <taxon>Dothideomycetes incertae sedis</taxon>
        <taxon>Botryosphaeriales</taxon>
        <taxon>Phyllostictaceae</taxon>
        <taxon>Phyllosticta</taxon>
    </lineage>
</organism>
<dbReference type="EMBL" id="JBBPEH010000001">
    <property type="protein sequence ID" value="KAK7543993.1"/>
    <property type="molecule type" value="Genomic_DNA"/>
</dbReference>
<feature type="region of interest" description="Disordered" evidence="1">
    <location>
        <begin position="198"/>
        <end position="220"/>
    </location>
</feature>
<protein>
    <submittedName>
        <fullName evidence="2">Uncharacterized protein</fullName>
    </submittedName>
</protein>
<sequence length="220" mass="23902">MLDISLCKLSLPSASPAPFTLLRISRLNPTSTDSATGPFDMSTLRLVNSQPTHVQRPKALWSNSQVPISPATVFRRVKPASPCPVSPVKPRSGPSLRRSQPSHPHRQPVPDHHLQSPSSSAPTQTHRASPKQRMSRVDCVSFVCLWFDQRIILPHAHHTSCVIAPSDAAEACPLARRGSTRCVTDSSRALACMLEPKPTARAEPLAKQPAFPSPSPSQIN</sequence>
<keyword evidence="3" id="KW-1185">Reference proteome</keyword>
<evidence type="ECO:0000313" key="2">
    <source>
        <dbReference type="EMBL" id="KAK7543993.1"/>
    </source>
</evidence>
<name>A0ABR1M9P1_9PEZI</name>
<comment type="caution">
    <text evidence="2">The sequence shown here is derived from an EMBL/GenBank/DDBJ whole genome shotgun (WGS) entry which is preliminary data.</text>
</comment>
<dbReference type="RefSeq" id="XP_066659228.1">
    <property type="nucleotide sequence ID" value="XM_066793705.1"/>
</dbReference>
<proteinExistence type="predicted"/>
<evidence type="ECO:0000256" key="1">
    <source>
        <dbReference type="SAM" id="MobiDB-lite"/>
    </source>
</evidence>
<feature type="region of interest" description="Disordered" evidence="1">
    <location>
        <begin position="79"/>
        <end position="132"/>
    </location>
</feature>